<evidence type="ECO:0000256" key="1">
    <source>
        <dbReference type="SAM" id="MobiDB-lite"/>
    </source>
</evidence>
<evidence type="ECO:0000313" key="2">
    <source>
        <dbReference type="EMBL" id="GAA5509235.1"/>
    </source>
</evidence>
<organism evidence="2 3">
    <name type="scientific">Novipirellula caenicola</name>
    <dbReference type="NCBI Taxonomy" id="1536901"/>
    <lineage>
        <taxon>Bacteria</taxon>
        <taxon>Pseudomonadati</taxon>
        <taxon>Planctomycetota</taxon>
        <taxon>Planctomycetia</taxon>
        <taxon>Pirellulales</taxon>
        <taxon>Pirellulaceae</taxon>
        <taxon>Novipirellula</taxon>
    </lineage>
</organism>
<gene>
    <name evidence="2" type="ORF">Rcae01_04734</name>
</gene>
<dbReference type="EMBL" id="BAABRO010000013">
    <property type="protein sequence ID" value="GAA5509235.1"/>
    <property type="molecule type" value="Genomic_DNA"/>
</dbReference>
<name>A0ABP9VVR4_9BACT</name>
<feature type="region of interest" description="Disordered" evidence="1">
    <location>
        <begin position="107"/>
        <end position="127"/>
    </location>
</feature>
<proteinExistence type="predicted"/>
<protein>
    <submittedName>
        <fullName evidence="2">Uncharacterized protein</fullName>
    </submittedName>
</protein>
<reference evidence="2 3" key="1">
    <citation type="submission" date="2024-02" db="EMBL/GenBank/DDBJ databases">
        <title>Rhodopirellula caenicola NBRC 110016.</title>
        <authorList>
            <person name="Ichikawa N."/>
            <person name="Katano-Makiyama Y."/>
            <person name="Hidaka K."/>
        </authorList>
    </citation>
    <scope>NUCLEOTIDE SEQUENCE [LARGE SCALE GENOMIC DNA]</scope>
    <source>
        <strain evidence="2 3">NBRC 110016</strain>
    </source>
</reference>
<dbReference type="Proteomes" id="UP001416858">
    <property type="component" value="Unassembled WGS sequence"/>
</dbReference>
<accession>A0ABP9VVR4</accession>
<keyword evidence="3" id="KW-1185">Reference proteome</keyword>
<comment type="caution">
    <text evidence="2">The sequence shown here is derived from an EMBL/GenBank/DDBJ whole genome shotgun (WGS) entry which is preliminary data.</text>
</comment>
<feature type="compositionally biased region" description="Basic residues" evidence="1">
    <location>
        <begin position="117"/>
        <end position="127"/>
    </location>
</feature>
<sequence>MRTLSFSEDDSTLGQIVRRQFNSHLITRNNTDEVFTHTARNMSHHFATGLQLDTETSIGECLGYSTFDFEGLFFLCQVTKPVSFEGNSLEFKQQKVALVPSANSSIRHRTAITNDHHSRKNHQQRTN</sequence>
<evidence type="ECO:0000313" key="3">
    <source>
        <dbReference type="Proteomes" id="UP001416858"/>
    </source>
</evidence>